<keyword evidence="3" id="KW-1185">Reference proteome</keyword>
<dbReference type="GO" id="GO:0050821">
    <property type="term" value="P:protein stabilization"/>
    <property type="evidence" value="ECO:0007669"/>
    <property type="project" value="TreeGrafter"/>
</dbReference>
<proteinExistence type="predicted"/>
<dbReference type="GeneID" id="108742569"/>
<evidence type="ECO:0000256" key="2">
    <source>
        <dbReference type="SAM" id="MobiDB-lite"/>
    </source>
</evidence>
<dbReference type="Gene3D" id="1.20.58.890">
    <property type="match status" value="1"/>
</dbReference>
<dbReference type="Proteomes" id="UP000192223">
    <property type="component" value="Unplaced"/>
</dbReference>
<dbReference type="GO" id="GO:0051087">
    <property type="term" value="F:protein-folding chaperone binding"/>
    <property type="evidence" value="ECO:0007669"/>
    <property type="project" value="InterPro"/>
</dbReference>
<organism evidence="3 4">
    <name type="scientific">Agrilus planipennis</name>
    <name type="common">Emerald ash borer</name>
    <name type="synonym">Agrilus marcopoli</name>
    <dbReference type="NCBI Taxonomy" id="224129"/>
    <lineage>
        <taxon>Eukaryota</taxon>
        <taxon>Metazoa</taxon>
        <taxon>Ecdysozoa</taxon>
        <taxon>Arthropoda</taxon>
        <taxon>Hexapoda</taxon>
        <taxon>Insecta</taxon>
        <taxon>Pterygota</taxon>
        <taxon>Neoptera</taxon>
        <taxon>Endopterygota</taxon>
        <taxon>Coleoptera</taxon>
        <taxon>Polyphaga</taxon>
        <taxon>Elateriformia</taxon>
        <taxon>Buprestoidea</taxon>
        <taxon>Buprestidae</taxon>
        <taxon>Agrilinae</taxon>
        <taxon>Agrilus</taxon>
    </lineage>
</organism>
<evidence type="ECO:0000256" key="1">
    <source>
        <dbReference type="SAM" id="Coils"/>
    </source>
</evidence>
<dbReference type="FunCoup" id="A0A1W4XB55">
    <property type="interactions" value="373"/>
</dbReference>
<accession>A0A1W4XB55</accession>
<reference evidence="4" key="1">
    <citation type="submission" date="2025-08" db="UniProtKB">
        <authorList>
            <consortium name="RefSeq"/>
        </authorList>
    </citation>
    <scope>IDENTIFICATION</scope>
    <source>
        <tissue evidence="4">Entire body</tissue>
    </source>
</reference>
<evidence type="ECO:0000313" key="3">
    <source>
        <dbReference type="Proteomes" id="UP000192223"/>
    </source>
</evidence>
<dbReference type="RefSeq" id="XP_018333336.1">
    <property type="nucleotide sequence ID" value="XM_018477834.2"/>
</dbReference>
<evidence type="ECO:0000313" key="4">
    <source>
        <dbReference type="RefSeq" id="XP_018333336.1"/>
    </source>
</evidence>
<dbReference type="InterPro" id="IPR037689">
    <property type="entry name" value="BAG2"/>
</dbReference>
<dbReference type="GO" id="GO:0000774">
    <property type="term" value="F:adenyl-nucleotide exchange factor activity"/>
    <property type="evidence" value="ECO:0007669"/>
    <property type="project" value="InterPro"/>
</dbReference>
<dbReference type="KEGG" id="apln:108742569"/>
<feature type="region of interest" description="Disordered" evidence="2">
    <location>
        <begin position="13"/>
        <end position="38"/>
    </location>
</feature>
<name>A0A1W4XB55_AGRPL</name>
<dbReference type="OrthoDB" id="6284251at2759"/>
<dbReference type="PANTHER" id="PTHR12334">
    <property type="entry name" value="BAG FAMILY MOLECULAR CHAPERONE REGULATOR 2"/>
    <property type="match status" value="1"/>
</dbReference>
<dbReference type="AlphaFoldDB" id="A0A1W4XB55"/>
<feature type="coiled-coil region" evidence="1">
    <location>
        <begin position="44"/>
        <end position="85"/>
    </location>
</feature>
<dbReference type="InParanoid" id="A0A1W4XB55"/>
<protein>
    <submittedName>
        <fullName evidence="4">BAG family molecular chaperone regulator 2 isoform X1</fullName>
    </submittedName>
</protein>
<gene>
    <name evidence="4" type="primary">LOC108742569</name>
</gene>
<dbReference type="PANTHER" id="PTHR12334:SF6">
    <property type="entry name" value="BAG FAMILY MOLECULAR CHAPERONE REGULATOR 2"/>
    <property type="match status" value="1"/>
</dbReference>
<sequence length="210" mass="23587">MINENFGMEVDLSGGSSTGSIAPAKSGSLPQIDEYSPLENKSPKQRLLELLDVLESHVEKLRKEASRLEEERDKLLASLDSIKGTDLMLDLNENERDDVLHYADRILNRCATVELTILTQRDQTQEDALHQINHLIDYLVMSVRNDPEGAKSKCIAYMNACSSHFVEGATDKNFESALLGCTVDDQKRVKKRLQGLLSYFDRVDVSSDLE</sequence>
<dbReference type="STRING" id="224129.A0A1W4XB55"/>
<keyword evidence="1" id="KW-0175">Coiled coil</keyword>